<feature type="binding site" evidence="13">
    <location>
        <position position="253"/>
    </location>
    <ligand>
        <name>sn-glycerol 3-phosphate</name>
        <dbReference type="ChEBI" id="CHEBI:57597"/>
    </ligand>
</feature>
<feature type="binding site" evidence="15">
    <location>
        <position position="107"/>
    </location>
    <ligand>
        <name>substrate</name>
    </ligand>
</feature>
<feature type="active site" description="Proton acceptor" evidence="13 14">
    <location>
        <position position="190"/>
    </location>
</feature>
<feature type="binding site" evidence="13">
    <location>
        <position position="107"/>
    </location>
    <ligand>
        <name>sn-glycerol 3-phosphate</name>
        <dbReference type="ChEBI" id="CHEBI:57597"/>
    </ligand>
</feature>
<dbReference type="SUPFAM" id="SSF51735">
    <property type="entry name" value="NAD(P)-binding Rossmann-fold domains"/>
    <property type="match status" value="1"/>
</dbReference>
<keyword evidence="13" id="KW-0963">Cytoplasm</keyword>
<evidence type="ECO:0000256" key="10">
    <source>
        <dbReference type="ARBA" id="ARBA00066687"/>
    </source>
</evidence>
<evidence type="ECO:0000256" key="6">
    <source>
        <dbReference type="ARBA" id="ARBA00023098"/>
    </source>
</evidence>
<dbReference type="InterPro" id="IPR006109">
    <property type="entry name" value="G3P_DH_NAD-dep_C"/>
</dbReference>
<evidence type="ECO:0000256" key="16">
    <source>
        <dbReference type="PIRSR" id="PIRSR000114-3"/>
    </source>
</evidence>
<comment type="similarity">
    <text evidence="1 13 17">Belongs to the NAD-dependent glycerol-3-phosphate dehydrogenase family.</text>
</comment>
<feature type="binding site" evidence="15">
    <location>
        <begin position="254"/>
        <end position="255"/>
    </location>
    <ligand>
        <name>substrate</name>
    </ligand>
</feature>
<sequence>MKSNICVIGAGSWGTALSISLAKKGHNINLWMRREEQWLKMQETRENIKYLPGVLLPDNIKLHHNIHKALENADVILLTVSSQGVRQTICQAKASIGNHQIIVNAAKGLENATLLRISEVVSQELPQNPYAVLSGPSHAEEVCRDMPTTLVVASHKKSTAEYVQDIFISPKLRVYTNPDVIGVELGGALKNVIALGAGISDGLGFGDNAKAALMTRGIREIARLGQVMGADIATFAGLSGIGDLIVTCTSMHSRNRRCGIQIGQGKKLEEATQSIGMVVEGVVTTKVAYELSKKYNVEMPITAEIYKILYENKDVKEAVVNLMMRSRTHEMEEIVANKHIEW</sequence>
<feature type="binding site" evidence="13">
    <location>
        <position position="34"/>
    </location>
    <ligand>
        <name>NADPH</name>
        <dbReference type="ChEBI" id="CHEBI:57783"/>
    </ligand>
</feature>
<feature type="binding site" evidence="13">
    <location>
        <position position="139"/>
    </location>
    <ligand>
        <name>NADPH</name>
        <dbReference type="ChEBI" id="CHEBI:57783"/>
    </ligand>
</feature>
<evidence type="ECO:0000259" key="18">
    <source>
        <dbReference type="Pfam" id="PF01210"/>
    </source>
</evidence>
<feature type="binding site" evidence="13">
    <location>
        <position position="190"/>
    </location>
    <ligand>
        <name>sn-glycerol 3-phosphate</name>
        <dbReference type="ChEBI" id="CHEBI:57597"/>
    </ligand>
</feature>
<dbReference type="PATRIC" id="fig|520762.4.peg.1584"/>
<comment type="subcellular location">
    <subcellularLocation>
        <location evidence="13">Cytoplasm</location>
    </subcellularLocation>
</comment>
<dbReference type="InterPro" id="IPR036291">
    <property type="entry name" value="NAD(P)-bd_dom_sf"/>
</dbReference>
<keyword evidence="3 13" id="KW-0521">NADP</keyword>
<dbReference type="EC" id="1.1.1.94" evidence="10 13"/>
<evidence type="ECO:0000256" key="17">
    <source>
        <dbReference type="RuleBase" id="RU000437"/>
    </source>
</evidence>
<dbReference type="PANTHER" id="PTHR11728">
    <property type="entry name" value="GLYCEROL-3-PHOSPHATE DEHYDROGENASE"/>
    <property type="match status" value="1"/>
</dbReference>
<feature type="binding site" evidence="16">
    <location>
        <position position="254"/>
    </location>
    <ligand>
        <name>NAD(+)</name>
        <dbReference type="ChEBI" id="CHEBI:57540"/>
    </ligand>
</feature>
<dbReference type="Gene3D" id="1.10.1040.10">
    <property type="entry name" value="N-(1-d-carboxylethyl)-l-norvaline Dehydrogenase, domain 2"/>
    <property type="match status" value="1"/>
</dbReference>
<feature type="binding site" evidence="13">
    <location>
        <position position="137"/>
    </location>
    <ligand>
        <name>sn-glycerol 3-phosphate</name>
        <dbReference type="ChEBI" id="CHEBI:57597"/>
    </ligand>
</feature>
<evidence type="ECO:0000313" key="20">
    <source>
        <dbReference type="EMBL" id="KXG75960.1"/>
    </source>
</evidence>
<keyword evidence="8 13" id="KW-1208">Phospholipid metabolism</keyword>
<dbReference type="GO" id="GO:0005975">
    <property type="term" value="P:carbohydrate metabolic process"/>
    <property type="evidence" value="ECO:0007669"/>
    <property type="project" value="InterPro"/>
</dbReference>
<dbReference type="NCBIfam" id="NF000942">
    <property type="entry name" value="PRK00094.1-4"/>
    <property type="match status" value="1"/>
</dbReference>
<dbReference type="Gene3D" id="3.40.50.720">
    <property type="entry name" value="NAD(P)-binding Rossmann-like Domain"/>
    <property type="match status" value="1"/>
</dbReference>
<evidence type="ECO:0000256" key="9">
    <source>
        <dbReference type="ARBA" id="ARBA00052716"/>
    </source>
</evidence>
<dbReference type="GO" id="GO:0046167">
    <property type="term" value="P:glycerol-3-phosphate biosynthetic process"/>
    <property type="evidence" value="ECO:0007669"/>
    <property type="project" value="UniProtKB-UniRule"/>
</dbReference>
<dbReference type="InterPro" id="IPR008927">
    <property type="entry name" value="6-PGluconate_DH-like_C_sf"/>
</dbReference>
<protein>
    <recommendedName>
        <fullName evidence="11 13">Glycerol-3-phosphate dehydrogenase [NAD(P)+]</fullName>
        <ecNumber evidence="10 13">1.1.1.94</ecNumber>
    </recommendedName>
    <alternativeName>
        <fullName evidence="13">NAD(P)(+)-dependent glycerol-3-phosphate dehydrogenase</fullName>
    </alternativeName>
    <alternativeName>
        <fullName evidence="12 13">NAD(P)H-dependent dihydroxyacetone-phosphate reductase</fullName>
    </alternativeName>
</protein>
<dbReference type="AlphaFoldDB" id="A0A140L5Y5"/>
<dbReference type="PRINTS" id="PR00077">
    <property type="entry name" value="GPDHDRGNASE"/>
</dbReference>
<feature type="binding site" evidence="13">
    <location>
        <position position="255"/>
    </location>
    <ligand>
        <name>sn-glycerol 3-phosphate</name>
        <dbReference type="ChEBI" id="CHEBI:57597"/>
    </ligand>
</feature>
<evidence type="ECO:0000256" key="11">
    <source>
        <dbReference type="ARBA" id="ARBA00069372"/>
    </source>
</evidence>
<dbReference type="GO" id="GO:0005829">
    <property type="term" value="C:cytosol"/>
    <property type="evidence" value="ECO:0007669"/>
    <property type="project" value="TreeGrafter"/>
</dbReference>
<dbReference type="FunFam" id="3.40.50.720:FF:000019">
    <property type="entry name" value="Glycerol-3-phosphate dehydrogenase [NAD(P)+]"/>
    <property type="match status" value="1"/>
</dbReference>
<evidence type="ECO:0000256" key="5">
    <source>
        <dbReference type="ARBA" id="ARBA00023027"/>
    </source>
</evidence>
<dbReference type="InterPro" id="IPR006168">
    <property type="entry name" value="G3P_DH_NAD-dep"/>
</dbReference>
<dbReference type="InterPro" id="IPR013328">
    <property type="entry name" value="6PGD_dom2"/>
</dbReference>
<feature type="binding site" evidence="13">
    <location>
        <position position="254"/>
    </location>
    <ligand>
        <name>sn-glycerol 3-phosphate</name>
        <dbReference type="ChEBI" id="CHEBI:57597"/>
    </ligand>
</feature>
<keyword evidence="2 13" id="KW-0444">Lipid biosynthesis</keyword>
<dbReference type="PIRSF" id="PIRSF000114">
    <property type="entry name" value="Glycerol-3-P_dh"/>
    <property type="match status" value="1"/>
</dbReference>
<feature type="domain" description="Glycerol-3-phosphate dehydrogenase NAD-dependent N-terminal" evidence="18">
    <location>
        <begin position="4"/>
        <end position="159"/>
    </location>
</feature>
<feature type="binding site" evidence="13">
    <location>
        <position position="135"/>
    </location>
    <ligand>
        <name>sn-glycerol 3-phosphate</name>
        <dbReference type="ChEBI" id="CHEBI:57597"/>
    </ligand>
</feature>
<proteinExistence type="inferred from homology"/>
<evidence type="ECO:0000256" key="1">
    <source>
        <dbReference type="ARBA" id="ARBA00011009"/>
    </source>
</evidence>
<comment type="caution">
    <text evidence="20">The sequence shown here is derived from an EMBL/GenBank/DDBJ whole genome shotgun (WGS) entry which is preliminary data.</text>
</comment>
<feature type="binding site" evidence="13">
    <location>
        <position position="243"/>
    </location>
    <ligand>
        <name>sn-glycerol 3-phosphate</name>
        <dbReference type="ChEBI" id="CHEBI:57597"/>
    </ligand>
</feature>
<keyword evidence="21" id="KW-1185">Reference proteome</keyword>
<keyword evidence="13" id="KW-0547">Nucleotide-binding</keyword>
<dbReference type="UniPathway" id="UPA00940"/>
<comment type="pathway">
    <text evidence="13">Membrane lipid metabolism; glycerophospholipid metabolism.</text>
</comment>
<evidence type="ECO:0000256" key="12">
    <source>
        <dbReference type="ARBA" id="ARBA00080511"/>
    </source>
</evidence>
<dbReference type="FunFam" id="1.10.1040.10:FF:000001">
    <property type="entry name" value="Glycerol-3-phosphate dehydrogenase [NAD(P)+]"/>
    <property type="match status" value="1"/>
</dbReference>
<evidence type="ECO:0000256" key="3">
    <source>
        <dbReference type="ARBA" id="ARBA00022857"/>
    </source>
</evidence>
<dbReference type="PROSITE" id="PS00957">
    <property type="entry name" value="NAD_G3PDH"/>
    <property type="match status" value="1"/>
</dbReference>
<dbReference type="GO" id="GO:0008654">
    <property type="term" value="P:phospholipid biosynthetic process"/>
    <property type="evidence" value="ECO:0007669"/>
    <property type="project" value="UniProtKB-KW"/>
</dbReference>
<feature type="binding site" evidence="13">
    <location>
        <position position="278"/>
    </location>
    <ligand>
        <name>NADPH</name>
        <dbReference type="ChEBI" id="CHEBI:57783"/>
    </ligand>
</feature>
<feature type="binding site" evidence="13">
    <location>
        <position position="50"/>
    </location>
    <ligand>
        <name>NADPH</name>
        <dbReference type="ChEBI" id="CHEBI:57783"/>
    </ligand>
</feature>
<feature type="binding site" evidence="16">
    <location>
        <position position="139"/>
    </location>
    <ligand>
        <name>NAD(+)</name>
        <dbReference type="ChEBI" id="CHEBI:57540"/>
    </ligand>
</feature>
<dbReference type="GO" id="GO:0046168">
    <property type="term" value="P:glycerol-3-phosphate catabolic process"/>
    <property type="evidence" value="ECO:0007669"/>
    <property type="project" value="InterPro"/>
</dbReference>
<keyword evidence="6 13" id="KW-0443">Lipid metabolism</keyword>
<evidence type="ECO:0000313" key="21">
    <source>
        <dbReference type="Proteomes" id="UP000070456"/>
    </source>
</evidence>
<evidence type="ECO:0000256" key="14">
    <source>
        <dbReference type="PIRSR" id="PIRSR000114-1"/>
    </source>
</evidence>
<evidence type="ECO:0000256" key="2">
    <source>
        <dbReference type="ARBA" id="ARBA00022516"/>
    </source>
</evidence>
<keyword evidence="4 13" id="KW-0560">Oxidoreductase</keyword>
<feature type="binding site" evidence="13">
    <location>
        <position position="13"/>
    </location>
    <ligand>
        <name>NADPH</name>
        <dbReference type="ChEBI" id="CHEBI:57783"/>
    </ligand>
</feature>
<feature type="binding site" evidence="13">
    <location>
        <position position="107"/>
    </location>
    <ligand>
        <name>NADPH</name>
        <dbReference type="ChEBI" id="CHEBI:57783"/>
    </ligand>
</feature>
<feature type="binding site" evidence="13">
    <location>
        <position position="33"/>
    </location>
    <ligand>
        <name>NADPH</name>
        <dbReference type="ChEBI" id="CHEBI:57783"/>
    </ligand>
</feature>
<dbReference type="RefSeq" id="WP_068556017.1">
    <property type="nucleotide sequence ID" value="NZ_LOEE01000030.1"/>
</dbReference>
<dbReference type="OrthoDB" id="9812273at2"/>
<feature type="binding site" evidence="13">
    <location>
        <position position="12"/>
    </location>
    <ligand>
        <name>NADPH</name>
        <dbReference type="ChEBI" id="CHEBI:57783"/>
    </ligand>
</feature>
<reference evidence="20 21" key="1">
    <citation type="submission" date="2015-12" db="EMBL/GenBank/DDBJ databases">
        <title>Draft genome sequence of the thermoanaerobe Thermotalea metallivorans, an isolate from the runoff channel of the Great Artesian Basin, Australia.</title>
        <authorList>
            <person name="Patel B.K."/>
        </authorList>
    </citation>
    <scope>NUCLEOTIDE SEQUENCE [LARGE SCALE GENOMIC DNA]</scope>
    <source>
        <strain evidence="20 21">B2-1</strain>
    </source>
</reference>
<dbReference type="NCBIfam" id="NF000941">
    <property type="entry name" value="PRK00094.1-3"/>
    <property type="match status" value="1"/>
</dbReference>
<feature type="binding site" evidence="13">
    <location>
        <position position="254"/>
    </location>
    <ligand>
        <name>NADPH</name>
        <dbReference type="ChEBI" id="CHEBI:57783"/>
    </ligand>
</feature>
<dbReference type="HAMAP" id="MF_00394">
    <property type="entry name" value="NAD_Glyc3P_dehydrog"/>
    <property type="match status" value="1"/>
</dbReference>
<dbReference type="GO" id="GO:0006650">
    <property type="term" value="P:glycerophospholipid metabolic process"/>
    <property type="evidence" value="ECO:0007669"/>
    <property type="project" value="UniProtKB-UniRule"/>
</dbReference>
<dbReference type="SUPFAM" id="SSF48179">
    <property type="entry name" value="6-phosphogluconate dehydrogenase C-terminal domain-like"/>
    <property type="match status" value="1"/>
</dbReference>
<evidence type="ECO:0000256" key="15">
    <source>
        <dbReference type="PIRSR" id="PIRSR000114-2"/>
    </source>
</evidence>
<comment type="function">
    <text evidence="13">Catalyzes the reduction of the glycolytic intermediate dihydroxyacetone phosphate (DHAP) to sn-glycerol 3-phosphate (G3P), the key precursor for phospholipid synthesis.</text>
</comment>
<evidence type="ECO:0000259" key="19">
    <source>
        <dbReference type="Pfam" id="PF07479"/>
    </source>
</evidence>
<feature type="binding site" evidence="13">
    <location>
        <position position="280"/>
    </location>
    <ligand>
        <name>NADPH</name>
        <dbReference type="ChEBI" id="CHEBI:57783"/>
    </ligand>
</feature>
<comment type="catalytic activity">
    <reaction evidence="9">
        <text>sn-glycerol 3-phosphate + NADP(+) = dihydroxyacetone phosphate + NADPH + H(+)</text>
        <dbReference type="Rhea" id="RHEA:11096"/>
        <dbReference type="ChEBI" id="CHEBI:15378"/>
        <dbReference type="ChEBI" id="CHEBI:57597"/>
        <dbReference type="ChEBI" id="CHEBI:57642"/>
        <dbReference type="ChEBI" id="CHEBI:57783"/>
        <dbReference type="ChEBI" id="CHEBI:58349"/>
        <dbReference type="EC" id="1.1.1.94"/>
    </reaction>
    <physiologicalReaction direction="right-to-left" evidence="9">
        <dbReference type="Rhea" id="RHEA:11098"/>
    </physiologicalReaction>
</comment>
<accession>A0A140L5Y5</accession>
<evidence type="ECO:0000256" key="7">
    <source>
        <dbReference type="ARBA" id="ARBA00023209"/>
    </source>
</evidence>
<keyword evidence="5 13" id="KW-0520">NAD</keyword>
<evidence type="ECO:0000256" key="8">
    <source>
        <dbReference type="ARBA" id="ARBA00023264"/>
    </source>
</evidence>
<keyword evidence="7 13" id="KW-0594">Phospholipid biosynthesis</keyword>
<organism evidence="20 21">
    <name type="scientific">Thermotalea metallivorans</name>
    <dbReference type="NCBI Taxonomy" id="520762"/>
    <lineage>
        <taxon>Bacteria</taxon>
        <taxon>Bacillati</taxon>
        <taxon>Bacillota</taxon>
        <taxon>Clostridia</taxon>
        <taxon>Peptostreptococcales</taxon>
        <taxon>Thermotaleaceae</taxon>
        <taxon>Thermotalea</taxon>
    </lineage>
</organism>
<dbReference type="NCBIfam" id="NF000940">
    <property type="entry name" value="PRK00094.1-2"/>
    <property type="match status" value="1"/>
</dbReference>
<dbReference type="Pfam" id="PF01210">
    <property type="entry name" value="NAD_Gly3P_dh_N"/>
    <property type="match status" value="1"/>
</dbReference>
<gene>
    <name evidence="13 20" type="primary">gpsA</name>
    <name evidence="20" type="ORF">AN619_14230</name>
</gene>
<dbReference type="Pfam" id="PF07479">
    <property type="entry name" value="NAD_Gly3P_dh_C"/>
    <property type="match status" value="1"/>
</dbReference>
<comment type="catalytic activity">
    <reaction evidence="13">
        <text>sn-glycerol 3-phosphate + NAD(+) = dihydroxyacetone phosphate + NADH + H(+)</text>
        <dbReference type="Rhea" id="RHEA:11092"/>
        <dbReference type="ChEBI" id="CHEBI:15378"/>
        <dbReference type="ChEBI" id="CHEBI:57540"/>
        <dbReference type="ChEBI" id="CHEBI:57597"/>
        <dbReference type="ChEBI" id="CHEBI:57642"/>
        <dbReference type="ChEBI" id="CHEBI:57945"/>
        <dbReference type="EC" id="1.1.1.94"/>
    </reaction>
</comment>
<dbReference type="GO" id="GO:0141153">
    <property type="term" value="F:glycerol-3-phosphate dehydrogenase (NADP+) activity"/>
    <property type="evidence" value="ECO:0007669"/>
    <property type="project" value="RHEA"/>
</dbReference>
<evidence type="ECO:0000256" key="4">
    <source>
        <dbReference type="ARBA" id="ARBA00023002"/>
    </source>
</evidence>
<dbReference type="PANTHER" id="PTHR11728:SF1">
    <property type="entry name" value="GLYCEROL-3-PHOSPHATE DEHYDROGENASE [NAD(+)] 2, CHLOROPLASTIC"/>
    <property type="match status" value="1"/>
</dbReference>
<feature type="binding site" evidence="16">
    <location>
        <begin position="9"/>
        <end position="14"/>
    </location>
    <ligand>
        <name>NAD(+)</name>
        <dbReference type="ChEBI" id="CHEBI:57540"/>
    </ligand>
</feature>
<dbReference type="Proteomes" id="UP000070456">
    <property type="component" value="Unassembled WGS sequence"/>
</dbReference>
<dbReference type="GO" id="GO:0051287">
    <property type="term" value="F:NAD binding"/>
    <property type="evidence" value="ECO:0007669"/>
    <property type="project" value="InterPro"/>
</dbReference>
<dbReference type="EMBL" id="LOEE01000030">
    <property type="protein sequence ID" value="KXG75960.1"/>
    <property type="molecule type" value="Genomic_DNA"/>
</dbReference>
<name>A0A140L5Y5_9FIRM</name>
<dbReference type="InterPro" id="IPR011128">
    <property type="entry name" value="G3P_DH_NAD-dep_N"/>
</dbReference>
<evidence type="ECO:0000256" key="13">
    <source>
        <dbReference type="HAMAP-Rule" id="MF_00394"/>
    </source>
</evidence>
<dbReference type="GO" id="GO:0141152">
    <property type="term" value="F:glycerol-3-phosphate dehydrogenase (NAD+) activity"/>
    <property type="evidence" value="ECO:0007669"/>
    <property type="project" value="RHEA"/>
</dbReference>
<feature type="domain" description="Glycerol-3-phosphate dehydrogenase NAD-dependent C-terminal" evidence="19">
    <location>
        <begin position="179"/>
        <end position="319"/>
    </location>
</feature>
<dbReference type="STRING" id="520762.AN619_14230"/>